<dbReference type="OrthoDB" id="985237at2759"/>
<accession>A0A7J9KMG3</accession>
<gene>
    <name evidence="1" type="ORF">Goshw_021232</name>
</gene>
<evidence type="ECO:0000313" key="1">
    <source>
        <dbReference type="EMBL" id="MBA0847675.1"/>
    </source>
</evidence>
<organism evidence="1 2">
    <name type="scientific">Gossypium schwendimanii</name>
    <name type="common">Cotton</name>
    <dbReference type="NCBI Taxonomy" id="34291"/>
    <lineage>
        <taxon>Eukaryota</taxon>
        <taxon>Viridiplantae</taxon>
        <taxon>Streptophyta</taxon>
        <taxon>Embryophyta</taxon>
        <taxon>Tracheophyta</taxon>
        <taxon>Spermatophyta</taxon>
        <taxon>Magnoliopsida</taxon>
        <taxon>eudicotyledons</taxon>
        <taxon>Gunneridae</taxon>
        <taxon>Pentapetalae</taxon>
        <taxon>rosids</taxon>
        <taxon>malvids</taxon>
        <taxon>Malvales</taxon>
        <taxon>Malvaceae</taxon>
        <taxon>Malvoideae</taxon>
        <taxon>Gossypium</taxon>
    </lineage>
</organism>
<keyword evidence="2" id="KW-1185">Reference proteome</keyword>
<name>A0A7J9KMG3_GOSSC</name>
<dbReference type="AlphaFoldDB" id="A0A7J9KMG3"/>
<comment type="caution">
    <text evidence="1">The sequence shown here is derived from an EMBL/GenBank/DDBJ whole genome shotgun (WGS) entry which is preliminary data.</text>
</comment>
<proteinExistence type="predicted"/>
<protein>
    <submittedName>
        <fullName evidence="1">Uncharacterized protein</fullName>
    </submittedName>
</protein>
<evidence type="ECO:0000313" key="2">
    <source>
        <dbReference type="Proteomes" id="UP000593576"/>
    </source>
</evidence>
<sequence>MESRFKSIITMLEEIRFNMMIRIMAKRKQCSSWKYNYGPVINKKFDDSQKEGVDYKMI</sequence>
<reference evidence="1 2" key="1">
    <citation type="journal article" date="2019" name="Genome Biol. Evol.">
        <title>Insights into the evolution of the New World diploid cottons (Gossypium, subgenus Houzingenia) based on genome sequencing.</title>
        <authorList>
            <person name="Grover C.E."/>
            <person name="Arick M.A. 2nd"/>
            <person name="Thrash A."/>
            <person name="Conover J.L."/>
            <person name="Sanders W.S."/>
            <person name="Peterson D.G."/>
            <person name="Frelichowski J.E."/>
            <person name="Scheffler J.A."/>
            <person name="Scheffler B.E."/>
            <person name="Wendel J.F."/>
        </authorList>
    </citation>
    <scope>NUCLEOTIDE SEQUENCE [LARGE SCALE GENOMIC DNA]</scope>
    <source>
        <strain evidence="1">1</strain>
        <tissue evidence="1">Leaf</tissue>
    </source>
</reference>
<dbReference type="Proteomes" id="UP000593576">
    <property type="component" value="Unassembled WGS sequence"/>
</dbReference>
<dbReference type="EMBL" id="JABFAF010000001">
    <property type="protein sequence ID" value="MBA0847675.1"/>
    <property type="molecule type" value="Genomic_DNA"/>
</dbReference>